<dbReference type="OrthoDB" id="198885at2759"/>
<gene>
    <name evidence="4" type="ORF">J8273_8588</name>
</gene>
<dbReference type="GO" id="GO:0046872">
    <property type="term" value="F:metal ion binding"/>
    <property type="evidence" value="ECO:0007669"/>
    <property type="project" value="UniProtKB-KW"/>
</dbReference>
<evidence type="ECO:0000313" key="4">
    <source>
        <dbReference type="EMBL" id="KAG9389901.1"/>
    </source>
</evidence>
<keyword evidence="4" id="KW-0808">Transferase</keyword>
<dbReference type="Proteomes" id="UP000717585">
    <property type="component" value="Unassembled WGS sequence"/>
</dbReference>
<dbReference type="InterPro" id="IPR011611">
    <property type="entry name" value="PfkB_dom"/>
</dbReference>
<dbReference type="EMBL" id="JAHDYR010000067">
    <property type="protein sequence ID" value="KAG9389901.1"/>
    <property type="molecule type" value="Genomic_DNA"/>
</dbReference>
<evidence type="ECO:0000259" key="3">
    <source>
        <dbReference type="Pfam" id="PF00294"/>
    </source>
</evidence>
<feature type="domain" description="Carbohydrate kinase PfkB" evidence="3">
    <location>
        <begin position="41"/>
        <end position="334"/>
    </location>
</feature>
<dbReference type="Gene3D" id="3.40.1190.20">
    <property type="match status" value="1"/>
</dbReference>
<dbReference type="GO" id="GO:0005737">
    <property type="term" value="C:cytoplasm"/>
    <property type="evidence" value="ECO:0007669"/>
    <property type="project" value="TreeGrafter"/>
</dbReference>
<keyword evidence="2" id="KW-0732">Signal</keyword>
<organism evidence="4 5">
    <name type="scientific">Carpediemonas membranifera</name>
    <dbReference type="NCBI Taxonomy" id="201153"/>
    <lineage>
        <taxon>Eukaryota</taxon>
        <taxon>Metamonada</taxon>
        <taxon>Carpediemonas-like organisms</taxon>
        <taxon>Carpediemonas</taxon>
    </lineage>
</organism>
<dbReference type="SUPFAM" id="SSF53613">
    <property type="entry name" value="Ribokinase-like"/>
    <property type="match status" value="1"/>
</dbReference>
<dbReference type="AlphaFoldDB" id="A0A8J6BU24"/>
<sequence>MSCRSLMLRFAFFIASVAVFALAVTKWSNHDPLVPPPPTIVLGGVLFDVKTTSETHCENTSVPGKINQSIGGVAFNMASAVINAGGLPLLFSVTGTDAIGAHIRKIINGMRIDHIGMEVHEGSTPMFVSLSTGGELVTAVADTALLDQHVGAMINGSMLAFQMRVAKAALIDMNIEAEHVIRALALTEEHGVFTVIDPVSIPKAERLRAVLESGARVDLISPNRIELKALAADPNDDDDTEAWVHTASHELLARYPNLGGVITTMGARGVTLVERTRTLTLPAIPVESVVDSTGCGDAFIGATVGSLGATLCDWAIDPEVCVSKGLEAAARVLESDQSALFYV</sequence>
<comment type="caution">
    <text evidence="4">The sequence shown here is derived from an EMBL/GenBank/DDBJ whole genome shotgun (WGS) entry which is preliminary data.</text>
</comment>
<reference evidence="4" key="1">
    <citation type="submission" date="2021-05" db="EMBL/GenBank/DDBJ databases">
        <title>A free-living protist that lacks canonical eukaryotic 1 DNA replication and segregation systems.</title>
        <authorList>
            <person name="Salas-Leiva D.E."/>
            <person name="Tromer E.C."/>
            <person name="Curtis B.A."/>
            <person name="Jerlstrom-Hultqvist J."/>
            <person name="Kolisko M."/>
            <person name="Yi Z."/>
            <person name="Salas-Leiva J.S."/>
            <person name="Gallot-Lavallee L."/>
            <person name="Kops G.J.P.L."/>
            <person name="Archibald J.M."/>
            <person name="Simpson A.G.B."/>
            <person name="Roger A.J."/>
        </authorList>
    </citation>
    <scope>NUCLEOTIDE SEQUENCE</scope>
    <source>
        <strain evidence="4">BICM</strain>
    </source>
</reference>
<evidence type="ECO:0000313" key="5">
    <source>
        <dbReference type="Proteomes" id="UP000717585"/>
    </source>
</evidence>
<dbReference type="InterPro" id="IPR029056">
    <property type="entry name" value="Ribokinase-like"/>
</dbReference>
<evidence type="ECO:0000256" key="1">
    <source>
        <dbReference type="ARBA" id="ARBA00022723"/>
    </source>
</evidence>
<keyword evidence="1" id="KW-0479">Metal-binding</keyword>
<feature type="signal peptide" evidence="2">
    <location>
        <begin position="1"/>
        <end position="23"/>
    </location>
</feature>
<feature type="chain" id="PRO_5035181660" evidence="2">
    <location>
        <begin position="24"/>
        <end position="343"/>
    </location>
</feature>
<dbReference type="Pfam" id="PF00294">
    <property type="entry name" value="PfkB"/>
    <property type="match status" value="1"/>
</dbReference>
<keyword evidence="4" id="KW-0418">Kinase</keyword>
<evidence type="ECO:0000256" key="2">
    <source>
        <dbReference type="SAM" id="SignalP"/>
    </source>
</evidence>
<proteinExistence type="predicted"/>
<keyword evidence="5" id="KW-1185">Reference proteome</keyword>
<dbReference type="PANTHER" id="PTHR42909">
    <property type="entry name" value="ZGC:136858"/>
    <property type="match status" value="1"/>
</dbReference>
<protein>
    <submittedName>
        <fullName evidence="4">PfkB family carbohydrate kinase</fullName>
    </submittedName>
</protein>
<dbReference type="GO" id="GO:0004730">
    <property type="term" value="F:pseudouridylate synthase activity"/>
    <property type="evidence" value="ECO:0007669"/>
    <property type="project" value="TreeGrafter"/>
</dbReference>
<dbReference type="GO" id="GO:0016798">
    <property type="term" value="F:hydrolase activity, acting on glycosyl bonds"/>
    <property type="evidence" value="ECO:0007669"/>
    <property type="project" value="TreeGrafter"/>
</dbReference>
<accession>A0A8J6BU24</accession>
<dbReference type="PANTHER" id="PTHR42909:SF1">
    <property type="entry name" value="CARBOHYDRATE KINASE PFKB DOMAIN-CONTAINING PROTEIN"/>
    <property type="match status" value="1"/>
</dbReference>
<dbReference type="GO" id="GO:0016301">
    <property type="term" value="F:kinase activity"/>
    <property type="evidence" value="ECO:0007669"/>
    <property type="project" value="UniProtKB-KW"/>
</dbReference>
<name>A0A8J6BU24_9EUKA</name>